<protein>
    <submittedName>
        <fullName evidence="1">Uncharacterized protein</fullName>
    </submittedName>
</protein>
<gene>
    <name evidence="1" type="ORF">Sradi_6181300</name>
</gene>
<organism evidence="1">
    <name type="scientific">Sesamum radiatum</name>
    <name type="common">Black benniseed</name>
    <dbReference type="NCBI Taxonomy" id="300843"/>
    <lineage>
        <taxon>Eukaryota</taxon>
        <taxon>Viridiplantae</taxon>
        <taxon>Streptophyta</taxon>
        <taxon>Embryophyta</taxon>
        <taxon>Tracheophyta</taxon>
        <taxon>Spermatophyta</taxon>
        <taxon>Magnoliopsida</taxon>
        <taxon>eudicotyledons</taxon>
        <taxon>Gunneridae</taxon>
        <taxon>Pentapetalae</taxon>
        <taxon>asterids</taxon>
        <taxon>lamiids</taxon>
        <taxon>Lamiales</taxon>
        <taxon>Pedaliaceae</taxon>
        <taxon>Sesamum</taxon>
    </lineage>
</organism>
<reference evidence="1" key="1">
    <citation type="submission" date="2020-06" db="EMBL/GenBank/DDBJ databases">
        <authorList>
            <person name="Li T."/>
            <person name="Hu X."/>
            <person name="Zhang T."/>
            <person name="Song X."/>
            <person name="Zhang H."/>
            <person name="Dai N."/>
            <person name="Sheng W."/>
            <person name="Hou X."/>
            <person name="Wei L."/>
        </authorList>
    </citation>
    <scope>NUCLEOTIDE SEQUENCE</scope>
    <source>
        <strain evidence="1">G02</strain>
        <tissue evidence="1">Leaf</tissue>
    </source>
</reference>
<evidence type="ECO:0000313" key="1">
    <source>
        <dbReference type="EMBL" id="KAL0303132.1"/>
    </source>
</evidence>
<dbReference type="AlphaFoldDB" id="A0AAW2K957"/>
<dbReference type="EMBL" id="JACGWJ010000029">
    <property type="protein sequence ID" value="KAL0303132.1"/>
    <property type="molecule type" value="Genomic_DNA"/>
</dbReference>
<proteinExistence type="predicted"/>
<reference evidence="1" key="2">
    <citation type="journal article" date="2024" name="Plant">
        <title>Genomic evolution and insights into agronomic trait innovations of Sesamum species.</title>
        <authorList>
            <person name="Miao H."/>
            <person name="Wang L."/>
            <person name="Qu L."/>
            <person name="Liu H."/>
            <person name="Sun Y."/>
            <person name="Le M."/>
            <person name="Wang Q."/>
            <person name="Wei S."/>
            <person name="Zheng Y."/>
            <person name="Lin W."/>
            <person name="Duan Y."/>
            <person name="Cao H."/>
            <person name="Xiong S."/>
            <person name="Wang X."/>
            <person name="Wei L."/>
            <person name="Li C."/>
            <person name="Ma Q."/>
            <person name="Ju M."/>
            <person name="Zhao R."/>
            <person name="Li G."/>
            <person name="Mu C."/>
            <person name="Tian Q."/>
            <person name="Mei H."/>
            <person name="Zhang T."/>
            <person name="Gao T."/>
            <person name="Zhang H."/>
        </authorList>
    </citation>
    <scope>NUCLEOTIDE SEQUENCE</scope>
    <source>
        <strain evidence="1">G02</strain>
    </source>
</reference>
<name>A0AAW2K957_SESRA</name>
<sequence>MRYDQPPLSCMVVPGAYCQKDPIVTKVLCHNSLENYALFVTYRALQLLKFMRYRRLIDLCYSSQCTSSISAATEGVELQTVALEEISGAGSAENNKKEAPEVKRKNVKRTFKSEKGHFGVHFEV</sequence>
<comment type="caution">
    <text evidence="1">The sequence shown here is derived from an EMBL/GenBank/DDBJ whole genome shotgun (WGS) entry which is preliminary data.</text>
</comment>
<accession>A0AAW2K957</accession>